<feature type="domain" description="N-acetyltransferase" evidence="1">
    <location>
        <begin position="148"/>
        <end position="312"/>
    </location>
</feature>
<feature type="domain" description="ACT" evidence="2">
    <location>
        <begin position="7"/>
        <end position="92"/>
    </location>
</feature>
<dbReference type="InterPro" id="IPR016181">
    <property type="entry name" value="Acyl_CoA_acyltransferase"/>
</dbReference>
<dbReference type="SUPFAM" id="SSF55729">
    <property type="entry name" value="Acyl-CoA N-acyltransferases (Nat)"/>
    <property type="match status" value="1"/>
</dbReference>
<dbReference type="PROSITE" id="PS51671">
    <property type="entry name" value="ACT"/>
    <property type="match status" value="1"/>
</dbReference>
<dbReference type="InterPro" id="IPR000182">
    <property type="entry name" value="GNAT_dom"/>
</dbReference>
<protein>
    <submittedName>
        <fullName evidence="3">Unannotated protein</fullName>
    </submittedName>
</protein>
<dbReference type="SUPFAM" id="SSF55021">
    <property type="entry name" value="ACT-like"/>
    <property type="match status" value="1"/>
</dbReference>
<dbReference type="InterPro" id="IPR002912">
    <property type="entry name" value="ACT_dom"/>
</dbReference>
<evidence type="ECO:0000259" key="1">
    <source>
        <dbReference type="PROSITE" id="PS51186"/>
    </source>
</evidence>
<organism evidence="3">
    <name type="scientific">freshwater metagenome</name>
    <dbReference type="NCBI Taxonomy" id="449393"/>
    <lineage>
        <taxon>unclassified sequences</taxon>
        <taxon>metagenomes</taxon>
        <taxon>ecological metagenomes</taxon>
    </lineage>
</organism>
<evidence type="ECO:0000313" key="3">
    <source>
        <dbReference type="EMBL" id="CAB4734186.1"/>
    </source>
</evidence>
<dbReference type="PROSITE" id="PS51186">
    <property type="entry name" value="GNAT"/>
    <property type="match status" value="1"/>
</dbReference>
<dbReference type="InterPro" id="IPR045865">
    <property type="entry name" value="ACT-like_dom_sf"/>
</dbReference>
<dbReference type="Gene3D" id="3.40.630.30">
    <property type="match status" value="1"/>
</dbReference>
<accession>A0A6J6SGW7</accession>
<sequence length="314" mass="33178">MGSMLWRVRASLPDRPGGLADLARECAERGVDIRAVQVFPGVDAVTDELVVETPEGWGAAEVALLVESAGWRHLAALPCTPEALTDQPARYVAAARRILARPQAFPEVVAQLFDAVSEPVLPGAAEEQALDALEVTVGDVQVQVRRAVPFTDVERVRGAALADLVSDVLRRSATPAPPPVAPAGNRRLGVGSVPSYVVDGDVVRAVVDGAVVGLATVHAPVPPGPDDEGAVVRPVTLRVDAAWQRRGIGTRLLGDVCRLAHTIGATDVVLETRADNQAVLPMVLSAGMRGRIRMAGDRLTVRVPVRDLRPLARP</sequence>
<name>A0A6J6SGW7_9ZZZZ</name>
<gene>
    <name evidence="3" type="ORF">UFOPK2761_00734</name>
</gene>
<dbReference type="Pfam" id="PF01842">
    <property type="entry name" value="ACT"/>
    <property type="match status" value="1"/>
</dbReference>
<proteinExistence type="predicted"/>
<dbReference type="CDD" id="cd04301">
    <property type="entry name" value="NAT_SF"/>
    <property type="match status" value="1"/>
</dbReference>
<dbReference type="Pfam" id="PF00583">
    <property type="entry name" value="Acetyltransf_1"/>
    <property type="match status" value="1"/>
</dbReference>
<dbReference type="EMBL" id="CAEZYQ010000004">
    <property type="protein sequence ID" value="CAB4734186.1"/>
    <property type="molecule type" value="Genomic_DNA"/>
</dbReference>
<evidence type="ECO:0000259" key="2">
    <source>
        <dbReference type="PROSITE" id="PS51671"/>
    </source>
</evidence>
<dbReference type="AlphaFoldDB" id="A0A6J6SGW7"/>
<dbReference type="GO" id="GO:0016747">
    <property type="term" value="F:acyltransferase activity, transferring groups other than amino-acyl groups"/>
    <property type="evidence" value="ECO:0007669"/>
    <property type="project" value="InterPro"/>
</dbReference>
<reference evidence="3" key="1">
    <citation type="submission" date="2020-05" db="EMBL/GenBank/DDBJ databases">
        <authorList>
            <person name="Chiriac C."/>
            <person name="Salcher M."/>
            <person name="Ghai R."/>
            <person name="Kavagutti S V."/>
        </authorList>
    </citation>
    <scope>NUCLEOTIDE SEQUENCE</scope>
</reference>